<protein>
    <recommendedName>
        <fullName evidence="1">Roadblock/LAMTOR2 domain-containing protein</fullName>
    </recommendedName>
</protein>
<dbReference type="Gene3D" id="3.30.450.30">
    <property type="entry name" value="Dynein light chain 2a, cytoplasmic"/>
    <property type="match status" value="1"/>
</dbReference>
<keyword evidence="3" id="KW-1185">Reference proteome</keyword>
<dbReference type="SMART" id="SM00960">
    <property type="entry name" value="Robl_LC7"/>
    <property type="match status" value="1"/>
</dbReference>
<reference evidence="3" key="1">
    <citation type="journal article" date="2019" name="Int. J. Syst. Evol. Microbiol.">
        <title>The Global Catalogue of Microorganisms (GCM) 10K type strain sequencing project: providing services to taxonomists for standard genome sequencing and annotation.</title>
        <authorList>
            <consortium name="The Broad Institute Genomics Platform"/>
            <consortium name="The Broad Institute Genome Sequencing Center for Infectious Disease"/>
            <person name="Wu L."/>
            <person name="Ma J."/>
        </authorList>
    </citation>
    <scope>NUCLEOTIDE SEQUENCE [LARGE SCALE GENOMIC DNA]</scope>
    <source>
        <strain evidence="3">JCM 9377</strain>
    </source>
</reference>
<dbReference type="Proteomes" id="UP001501237">
    <property type="component" value="Unassembled WGS sequence"/>
</dbReference>
<proteinExistence type="predicted"/>
<evidence type="ECO:0000313" key="3">
    <source>
        <dbReference type="Proteomes" id="UP001501237"/>
    </source>
</evidence>
<sequence>MTMLDPHVHVRHVSHPEVSAVLSALCASVPQVIGALVASCDGFLLACDLPEGMEPEGLAALTATELSLAHRVVSTVAEGAFEEVVIRNNAAQVAIYAAGPRAALSVLARPNASLGRLHLEARPAAKIIAARLSTLTARDERNL</sequence>
<dbReference type="EMBL" id="BAAAUV010000012">
    <property type="protein sequence ID" value="GAA3222299.1"/>
    <property type="molecule type" value="Genomic_DNA"/>
</dbReference>
<gene>
    <name evidence="2" type="ORF">GCM10010468_48040</name>
</gene>
<feature type="domain" description="Roadblock/LAMTOR2" evidence="1">
    <location>
        <begin position="19"/>
        <end position="108"/>
    </location>
</feature>
<dbReference type="InterPro" id="IPR004942">
    <property type="entry name" value="Roadblock/LAMTOR2_dom"/>
</dbReference>
<organism evidence="2 3">
    <name type="scientific">Actinocorallia longicatena</name>
    <dbReference type="NCBI Taxonomy" id="111803"/>
    <lineage>
        <taxon>Bacteria</taxon>
        <taxon>Bacillati</taxon>
        <taxon>Actinomycetota</taxon>
        <taxon>Actinomycetes</taxon>
        <taxon>Streptosporangiales</taxon>
        <taxon>Thermomonosporaceae</taxon>
        <taxon>Actinocorallia</taxon>
    </lineage>
</organism>
<name>A0ABP6QDN2_9ACTN</name>
<accession>A0ABP6QDN2</accession>
<dbReference type="SUPFAM" id="SSF103196">
    <property type="entry name" value="Roadblock/LC7 domain"/>
    <property type="match status" value="1"/>
</dbReference>
<dbReference type="Pfam" id="PF03259">
    <property type="entry name" value="Robl_LC7"/>
    <property type="match status" value="1"/>
</dbReference>
<evidence type="ECO:0000313" key="2">
    <source>
        <dbReference type="EMBL" id="GAA3222299.1"/>
    </source>
</evidence>
<comment type="caution">
    <text evidence="2">The sequence shown here is derived from an EMBL/GenBank/DDBJ whole genome shotgun (WGS) entry which is preliminary data.</text>
</comment>
<dbReference type="RefSeq" id="WP_344832196.1">
    <property type="nucleotide sequence ID" value="NZ_BAAAUV010000012.1"/>
</dbReference>
<evidence type="ECO:0000259" key="1">
    <source>
        <dbReference type="SMART" id="SM00960"/>
    </source>
</evidence>